<dbReference type="EMBL" id="JADBEF010000001">
    <property type="protein sequence ID" value="MBE1561184.1"/>
    <property type="molecule type" value="Genomic_DNA"/>
</dbReference>
<keyword evidence="2" id="KW-1185">Reference proteome</keyword>
<gene>
    <name evidence="1" type="ORF">H4W81_003963</name>
</gene>
<sequence>MRHQERLWHLTRSYGMGQEFLAAWVENWGVRDTARLMGADLGSEVQLSWAELEQSSFPEDRGVLWIGQLNDRWIQVLQYQGVQAIDALAELSIGGRALGLSWHVNDPGTLLYAVNGSYVTGMDITRPKGGRGSDPHALDAYMEGLQFDWADTSWRTDPDLPAGWLEYAEWSETHVEDGEDEDYPAEWDDLIQLSLDGYSPPLAECVTSAFVLIGRITGREFGRDWMQGVHSCYLIE</sequence>
<name>A0ABR9KGP4_9ACTN</name>
<protein>
    <submittedName>
        <fullName evidence="1">Uncharacterized protein</fullName>
    </submittedName>
</protein>
<evidence type="ECO:0000313" key="2">
    <source>
        <dbReference type="Proteomes" id="UP000661607"/>
    </source>
</evidence>
<accession>A0ABR9KGP4</accession>
<reference evidence="1 2" key="1">
    <citation type="submission" date="2020-10" db="EMBL/GenBank/DDBJ databases">
        <title>Sequencing the genomes of 1000 actinobacteria strains.</title>
        <authorList>
            <person name="Klenk H.-P."/>
        </authorList>
    </citation>
    <scope>NUCLEOTIDE SEQUENCE [LARGE SCALE GENOMIC DNA]</scope>
    <source>
        <strain evidence="1 2">DSM 43748</strain>
    </source>
</reference>
<dbReference type="RefSeq" id="WP_192776149.1">
    <property type="nucleotide sequence ID" value="NZ_BAAASY010000020.1"/>
</dbReference>
<organism evidence="1 2">
    <name type="scientific">Nonomuraea africana</name>
    <dbReference type="NCBI Taxonomy" id="46171"/>
    <lineage>
        <taxon>Bacteria</taxon>
        <taxon>Bacillati</taxon>
        <taxon>Actinomycetota</taxon>
        <taxon>Actinomycetes</taxon>
        <taxon>Streptosporangiales</taxon>
        <taxon>Streptosporangiaceae</taxon>
        <taxon>Nonomuraea</taxon>
    </lineage>
</organism>
<comment type="caution">
    <text evidence="1">The sequence shown here is derived from an EMBL/GenBank/DDBJ whole genome shotgun (WGS) entry which is preliminary data.</text>
</comment>
<proteinExistence type="predicted"/>
<evidence type="ECO:0000313" key="1">
    <source>
        <dbReference type="EMBL" id="MBE1561184.1"/>
    </source>
</evidence>
<dbReference type="Proteomes" id="UP000661607">
    <property type="component" value="Unassembled WGS sequence"/>
</dbReference>